<dbReference type="GO" id="GO:0003700">
    <property type="term" value="F:DNA-binding transcription factor activity"/>
    <property type="evidence" value="ECO:0007669"/>
    <property type="project" value="InterPro"/>
</dbReference>
<dbReference type="AlphaFoldDB" id="A0A147IM64"/>
<proteinExistence type="inferred from homology"/>
<comment type="caution">
    <text evidence="6">The sequence shown here is derived from an EMBL/GenBank/DDBJ whole genome shotgun (WGS) entry which is preliminary data.</text>
</comment>
<keyword evidence="3" id="KW-0238">DNA-binding</keyword>
<dbReference type="OrthoDB" id="9798121at2"/>
<evidence type="ECO:0000256" key="1">
    <source>
        <dbReference type="ARBA" id="ARBA00009437"/>
    </source>
</evidence>
<dbReference type="PANTHER" id="PTHR30537:SF3">
    <property type="entry name" value="TRANSCRIPTIONAL REGULATORY PROTEIN"/>
    <property type="match status" value="1"/>
</dbReference>
<name>A0A147IM64_9SPHN</name>
<evidence type="ECO:0000313" key="7">
    <source>
        <dbReference type="Proteomes" id="UP000074072"/>
    </source>
</evidence>
<accession>A0A147IM64</accession>
<keyword evidence="2" id="KW-0805">Transcription regulation</keyword>
<protein>
    <submittedName>
        <fullName evidence="6">LysR family transcriptional regulator</fullName>
    </submittedName>
</protein>
<dbReference type="EMBL" id="LDTE01000117">
    <property type="protein sequence ID" value="KTT96147.1"/>
    <property type="molecule type" value="Genomic_DNA"/>
</dbReference>
<dbReference type="Gene3D" id="1.10.10.10">
    <property type="entry name" value="Winged helix-like DNA-binding domain superfamily/Winged helix DNA-binding domain"/>
    <property type="match status" value="1"/>
</dbReference>
<dbReference type="InterPro" id="IPR000847">
    <property type="entry name" value="LysR_HTH_N"/>
</dbReference>
<dbReference type="PATRIC" id="fig|33051.4.peg.684"/>
<organism evidence="6 7">
    <name type="scientific">Sphingomonas sanguinis</name>
    <dbReference type="NCBI Taxonomy" id="33051"/>
    <lineage>
        <taxon>Bacteria</taxon>
        <taxon>Pseudomonadati</taxon>
        <taxon>Pseudomonadota</taxon>
        <taxon>Alphaproteobacteria</taxon>
        <taxon>Sphingomonadales</taxon>
        <taxon>Sphingomonadaceae</taxon>
        <taxon>Sphingomonas</taxon>
    </lineage>
</organism>
<dbReference type="InterPro" id="IPR036388">
    <property type="entry name" value="WH-like_DNA-bd_sf"/>
</dbReference>
<dbReference type="SUPFAM" id="SSF53850">
    <property type="entry name" value="Periplasmic binding protein-like II"/>
    <property type="match status" value="1"/>
</dbReference>
<evidence type="ECO:0000313" key="6">
    <source>
        <dbReference type="EMBL" id="KTT96147.1"/>
    </source>
</evidence>
<dbReference type="InterPro" id="IPR005119">
    <property type="entry name" value="LysR_subst-bd"/>
</dbReference>
<dbReference type="InterPro" id="IPR058163">
    <property type="entry name" value="LysR-type_TF_proteobact-type"/>
</dbReference>
<evidence type="ECO:0000256" key="2">
    <source>
        <dbReference type="ARBA" id="ARBA00023015"/>
    </source>
</evidence>
<dbReference type="SUPFAM" id="SSF46785">
    <property type="entry name" value="Winged helix' DNA-binding domain"/>
    <property type="match status" value="1"/>
</dbReference>
<feature type="domain" description="HTH lysR-type" evidence="5">
    <location>
        <begin position="2"/>
        <end position="59"/>
    </location>
</feature>
<dbReference type="Pfam" id="PF03466">
    <property type="entry name" value="LysR_substrate"/>
    <property type="match status" value="1"/>
</dbReference>
<dbReference type="PANTHER" id="PTHR30537">
    <property type="entry name" value="HTH-TYPE TRANSCRIPTIONAL REGULATOR"/>
    <property type="match status" value="1"/>
</dbReference>
<dbReference type="InterPro" id="IPR036390">
    <property type="entry name" value="WH_DNA-bd_sf"/>
</dbReference>
<sequence>MFDWQDMRYFLTAARLGSLMGAAVELGVDHATVGRRVARLEAAVGVKLLHRLPRSTQLTEQGAALAAAAGGMAGGAEAIVRHLRGHVDGLSGQVTVSALPALAAFVIAPSLPVLLREHPGIRLTLSATSTVASLERGEADIAIGFLRPTLAGRVVRRIGQLRFSLYGVPALLSRLLDHWAFIGFEESLGGIVQQKWLDDFAAGRSFVLRSNDVTTQVQATRAGVGAALLPCILGDAEPGLVQLDTASAPPPRPLWMSVHTDVRRSPLVRIVMDHMIRVFAA</sequence>
<dbReference type="Gene3D" id="3.40.190.290">
    <property type="match status" value="1"/>
</dbReference>
<reference evidence="6 7" key="1">
    <citation type="journal article" date="2016" name="Front. Microbiol.">
        <title>Genomic Resource of Rice Seed Associated Bacteria.</title>
        <authorList>
            <person name="Midha S."/>
            <person name="Bansal K."/>
            <person name="Sharma S."/>
            <person name="Kumar N."/>
            <person name="Patil P.P."/>
            <person name="Chaudhry V."/>
            <person name="Patil P.B."/>
        </authorList>
    </citation>
    <scope>NUCLEOTIDE SEQUENCE [LARGE SCALE GENOMIC DNA]</scope>
    <source>
        <strain evidence="6 7">SB4</strain>
    </source>
</reference>
<evidence type="ECO:0000256" key="4">
    <source>
        <dbReference type="ARBA" id="ARBA00023163"/>
    </source>
</evidence>
<evidence type="ECO:0000259" key="5">
    <source>
        <dbReference type="PROSITE" id="PS50931"/>
    </source>
</evidence>
<dbReference type="GO" id="GO:0043565">
    <property type="term" value="F:sequence-specific DNA binding"/>
    <property type="evidence" value="ECO:0007669"/>
    <property type="project" value="TreeGrafter"/>
</dbReference>
<dbReference type="Pfam" id="PF00126">
    <property type="entry name" value="HTH_1"/>
    <property type="match status" value="1"/>
</dbReference>
<keyword evidence="4" id="KW-0804">Transcription</keyword>
<evidence type="ECO:0000256" key="3">
    <source>
        <dbReference type="ARBA" id="ARBA00023125"/>
    </source>
</evidence>
<dbReference type="Proteomes" id="UP000074072">
    <property type="component" value="Unassembled WGS sequence"/>
</dbReference>
<gene>
    <name evidence="6" type="ORF">SB4_16260</name>
</gene>
<comment type="similarity">
    <text evidence="1">Belongs to the LysR transcriptional regulatory family.</text>
</comment>
<dbReference type="PROSITE" id="PS50931">
    <property type="entry name" value="HTH_LYSR"/>
    <property type="match status" value="1"/>
</dbReference>
<dbReference type="GO" id="GO:0006351">
    <property type="term" value="P:DNA-templated transcription"/>
    <property type="evidence" value="ECO:0007669"/>
    <property type="project" value="TreeGrafter"/>
</dbReference>